<dbReference type="Gene3D" id="1.10.3230.30">
    <property type="entry name" value="Phage gp6-like head-tail connector protein"/>
    <property type="match status" value="1"/>
</dbReference>
<dbReference type="Proteomes" id="UP001526166">
    <property type="component" value="Unassembled WGS sequence"/>
</dbReference>
<gene>
    <name evidence="1" type="ORF">OE699_06570</name>
</gene>
<dbReference type="RefSeq" id="WP_263847477.1">
    <property type="nucleotide sequence ID" value="NZ_JAOWKW010000004.1"/>
</dbReference>
<accession>A0ABT2ZYD3</accession>
<dbReference type="InterPro" id="IPR011738">
    <property type="entry name" value="Phage_CHP"/>
</dbReference>
<dbReference type="EMBL" id="JAOWKW010000004">
    <property type="protein sequence ID" value="MCV2878514.1"/>
    <property type="molecule type" value="Genomic_DNA"/>
</dbReference>
<comment type="caution">
    <text evidence="1">The sequence shown here is derived from an EMBL/GenBank/DDBJ whole genome shotgun (WGS) entry which is preliminary data.</text>
</comment>
<evidence type="ECO:0000313" key="2">
    <source>
        <dbReference type="Proteomes" id="UP001526166"/>
    </source>
</evidence>
<sequence>MMLKEVTVVAAAALPMATFRDHLQLGSGFSDLGAEDAALEGYLRAAIAAIEGRIAKALLTRDFVLTLSDWRDGISQPLPVAPVGALHSVQLVDTEGAVVEVSTACRLVPDMGRPRLEAVAGGLPPIPRGGVVEIRFAAGFGAGWNELPADLAQAVMLLAAQYFERRHDAGAGQDAMPFGVASLIERWRTVRVLGGRA</sequence>
<evidence type="ECO:0000313" key="1">
    <source>
        <dbReference type="EMBL" id="MCV2878514.1"/>
    </source>
</evidence>
<evidence type="ECO:0008006" key="3">
    <source>
        <dbReference type="Google" id="ProtNLM"/>
    </source>
</evidence>
<dbReference type="CDD" id="cd08054">
    <property type="entry name" value="gp6"/>
    <property type="match status" value="1"/>
</dbReference>
<protein>
    <recommendedName>
        <fullName evidence="3">PhiE125 gp8 family phage protein</fullName>
    </recommendedName>
</protein>
<name>A0ABT2ZYD3_9RHOB</name>
<proteinExistence type="predicted"/>
<dbReference type="NCBIfam" id="TIGR02215">
    <property type="entry name" value="phage_chp_gp8"/>
    <property type="match status" value="1"/>
</dbReference>
<organism evidence="1 2">
    <name type="scientific">Sedimentimonas flavescens</name>
    <dbReference type="NCBI Taxonomy" id="2851012"/>
    <lineage>
        <taxon>Bacteria</taxon>
        <taxon>Pseudomonadati</taxon>
        <taxon>Pseudomonadota</taxon>
        <taxon>Alphaproteobacteria</taxon>
        <taxon>Rhodobacterales</taxon>
        <taxon>Rhodobacter group</taxon>
        <taxon>Sedimentimonas</taxon>
    </lineage>
</organism>
<keyword evidence="2" id="KW-1185">Reference proteome</keyword>
<reference evidence="1 2" key="1">
    <citation type="submission" date="2022-10" db="EMBL/GenBank/DDBJ databases">
        <title>Sinirhodobacter sp. nov., isolated from ocean surface sediments.</title>
        <authorList>
            <person name="He W."/>
            <person name="Wang L."/>
            <person name="Zhang D.-F."/>
        </authorList>
    </citation>
    <scope>NUCLEOTIDE SEQUENCE [LARGE SCALE GENOMIC DNA]</scope>
    <source>
        <strain evidence="1 2">WL0115</strain>
    </source>
</reference>